<reference evidence="6 7" key="1">
    <citation type="submission" date="2018-06" db="EMBL/GenBank/DDBJ databases">
        <authorList>
            <consortium name="Pathogen Informatics"/>
            <person name="Doyle S."/>
        </authorList>
    </citation>
    <scope>NUCLEOTIDE SEQUENCE [LARGE SCALE GENOMIC DNA]</scope>
    <source>
        <strain evidence="6 7">NCTC13093</strain>
    </source>
</reference>
<dbReference type="EMBL" id="UAPV01000001">
    <property type="protein sequence ID" value="SPT69956.1"/>
    <property type="molecule type" value="Genomic_DNA"/>
</dbReference>
<sequence length="151" mass="16792">MSQTNSYRKPYNPPIDKTWWAKHPFYFRYMLREGTSFAAVFAGLEIMLGVFMFALCDFTAPVATAQSTAPYLWFVQEFLGNPLVLLINVAVLGAALFHAVTFFALMPKAVRVFMNKTTTELVPEMMVQGALYAAFGGATVVILALAFLTMP</sequence>
<keyword evidence="1" id="KW-1003">Cell membrane</keyword>
<keyword evidence="2 5" id="KW-0812">Transmembrane</keyword>
<evidence type="ECO:0000313" key="7">
    <source>
        <dbReference type="Proteomes" id="UP000250086"/>
    </source>
</evidence>
<dbReference type="InterPro" id="IPR003510">
    <property type="entry name" value="Fumarate_red_C"/>
</dbReference>
<dbReference type="Proteomes" id="UP000250086">
    <property type="component" value="Unassembled WGS sequence"/>
</dbReference>
<dbReference type="InterPro" id="IPR034804">
    <property type="entry name" value="SQR/QFR_C/D"/>
</dbReference>
<gene>
    <name evidence="6" type="primary">frdC</name>
    <name evidence="6" type="ORF">NCTC13093_01347</name>
</gene>
<evidence type="ECO:0000256" key="5">
    <source>
        <dbReference type="SAM" id="Phobius"/>
    </source>
</evidence>
<name>A0A2X0VA02_9GAMM</name>
<evidence type="ECO:0000256" key="2">
    <source>
        <dbReference type="ARBA" id="ARBA00022692"/>
    </source>
</evidence>
<organism evidence="6 7">
    <name type="scientific">Anaerobiospirillum thomasii</name>
    <dbReference type="NCBI Taxonomy" id="179995"/>
    <lineage>
        <taxon>Bacteria</taxon>
        <taxon>Pseudomonadati</taxon>
        <taxon>Pseudomonadota</taxon>
        <taxon>Gammaproteobacteria</taxon>
        <taxon>Aeromonadales</taxon>
        <taxon>Succinivibrionaceae</taxon>
        <taxon>Anaerobiospirillum</taxon>
    </lineage>
</organism>
<dbReference type="Pfam" id="PF02300">
    <property type="entry name" value="Fumarate_red_C"/>
    <property type="match status" value="1"/>
</dbReference>
<dbReference type="RefSeq" id="WP_172458128.1">
    <property type="nucleotide sequence ID" value="NZ_UAPU01000007.1"/>
</dbReference>
<dbReference type="SUPFAM" id="SSF81343">
    <property type="entry name" value="Fumarate reductase respiratory complex transmembrane subunits"/>
    <property type="match status" value="1"/>
</dbReference>
<dbReference type="Gene3D" id="1.20.1300.10">
    <property type="entry name" value="Fumarate reductase/succinate dehydrogenase, transmembrane subunit"/>
    <property type="match status" value="1"/>
</dbReference>
<protein>
    <submittedName>
        <fullName evidence="6">Fumarate reductase 15 kDa hydrophobic protein</fullName>
    </submittedName>
</protein>
<proteinExistence type="predicted"/>
<evidence type="ECO:0000313" key="6">
    <source>
        <dbReference type="EMBL" id="SPT69956.1"/>
    </source>
</evidence>
<keyword evidence="7" id="KW-1185">Reference proteome</keyword>
<feature type="transmembrane region" description="Helical" evidence="5">
    <location>
        <begin position="83"/>
        <end position="105"/>
    </location>
</feature>
<evidence type="ECO:0000256" key="4">
    <source>
        <dbReference type="ARBA" id="ARBA00023136"/>
    </source>
</evidence>
<keyword evidence="3 5" id="KW-1133">Transmembrane helix</keyword>
<accession>A0A2X0VA02</accession>
<feature type="transmembrane region" description="Helical" evidence="5">
    <location>
        <begin position="37"/>
        <end position="63"/>
    </location>
</feature>
<dbReference type="GO" id="GO:0016020">
    <property type="term" value="C:membrane"/>
    <property type="evidence" value="ECO:0007669"/>
    <property type="project" value="InterPro"/>
</dbReference>
<evidence type="ECO:0000256" key="3">
    <source>
        <dbReference type="ARBA" id="ARBA00022989"/>
    </source>
</evidence>
<evidence type="ECO:0000256" key="1">
    <source>
        <dbReference type="ARBA" id="ARBA00022475"/>
    </source>
</evidence>
<feature type="transmembrane region" description="Helical" evidence="5">
    <location>
        <begin position="126"/>
        <end position="148"/>
    </location>
</feature>
<dbReference type="AlphaFoldDB" id="A0A2X0VA02"/>
<keyword evidence="4 5" id="KW-0472">Membrane</keyword>